<sequence length="236" mass="27870">MEFQGRKLRNEYKYYIHLHEYLTLRSRLTKMMNMDEYSIDGEGYGIRSLYFDGNQDHSLYDKNNGVFKRDKYRIRIYNGQDDRITLERKSKFGDYIAKEGAALSRSEYDSLLAGDAQFLLEKDNALCKEFYYAVTYRAFRPTVIVDYTREAYVYPHGNVRVTFDKRVSTGVNAIDLFDDNLALEEAIIGPLTVMEVKFDSFLPDFVRNVVQPDHYVRSAISKYVICRELKYKHHKE</sequence>
<protein>
    <submittedName>
        <fullName evidence="2">VTC domain-containing protein</fullName>
    </submittedName>
</protein>
<evidence type="ECO:0000313" key="3">
    <source>
        <dbReference type="Proteomes" id="UP000558113"/>
    </source>
</evidence>
<evidence type="ECO:0000313" key="2">
    <source>
        <dbReference type="EMBL" id="NBC72021.1"/>
    </source>
</evidence>
<dbReference type="EMBL" id="JAAAMU010000015">
    <property type="protein sequence ID" value="NBC72021.1"/>
    <property type="molecule type" value="Genomic_DNA"/>
</dbReference>
<dbReference type="Proteomes" id="UP000558113">
    <property type="component" value="Unassembled WGS sequence"/>
</dbReference>
<feature type="domain" description="VTC" evidence="1">
    <location>
        <begin position="9"/>
        <end position="228"/>
    </location>
</feature>
<dbReference type="Pfam" id="PF09359">
    <property type="entry name" value="VTC"/>
    <property type="match status" value="1"/>
</dbReference>
<dbReference type="Gene3D" id="3.20.100.30">
    <property type="entry name" value="VTC, catalytic tunnel domain"/>
    <property type="match status" value="1"/>
</dbReference>
<keyword evidence="3" id="KW-1185">Reference proteome</keyword>
<dbReference type="RefSeq" id="WP_161702581.1">
    <property type="nucleotide sequence ID" value="NZ_JAAAMU010000015.1"/>
</dbReference>
<dbReference type="CDD" id="cd07750">
    <property type="entry name" value="PolyPPase_VTC_like"/>
    <property type="match status" value="1"/>
</dbReference>
<accession>A0A7X4YUV3</accession>
<proteinExistence type="predicted"/>
<name>A0A7X4YUV3_9BACL</name>
<dbReference type="GO" id="GO:0006799">
    <property type="term" value="P:polyphosphate biosynthetic process"/>
    <property type="evidence" value="ECO:0007669"/>
    <property type="project" value="UniProtKB-ARBA"/>
</dbReference>
<dbReference type="InterPro" id="IPR042267">
    <property type="entry name" value="VTC_sf"/>
</dbReference>
<gene>
    <name evidence="2" type="ORF">GT003_23750</name>
</gene>
<organism evidence="2 3">
    <name type="scientific">Paenibacillus sacheonensis</name>
    <dbReference type="NCBI Taxonomy" id="742054"/>
    <lineage>
        <taxon>Bacteria</taxon>
        <taxon>Bacillati</taxon>
        <taxon>Bacillota</taxon>
        <taxon>Bacilli</taxon>
        <taxon>Bacillales</taxon>
        <taxon>Paenibacillaceae</taxon>
        <taxon>Paenibacillus</taxon>
    </lineage>
</organism>
<evidence type="ECO:0000259" key="1">
    <source>
        <dbReference type="Pfam" id="PF09359"/>
    </source>
</evidence>
<dbReference type="OrthoDB" id="9784042at2"/>
<dbReference type="InterPro" id="IPR018966">
    <property type="entry name" value="VTC_domain"/>
</dbReference>
<comment type="caution">
    <text evidence="2">The sequence shown here is derived from an EMBL/GenBank/DDBJ whole genome shotgun (WGS) entry which is preliminary data.</text>
</comment>
<dbReference type="AlphaFoldDB" id="A0A7X4YUV3"/>
<reference evidence="2 3" key="1">
    <citation type="submission" date="2020-01" db="EMBL/GenBank/DDBJ databases">
        <title>Paenibacillus soybeanensis sp. nov. isolated from the nodules of soybean (Glycine max(L.) Merr).</title>
        <authorList>
            <person name="Wang H."/>
        </authorList>
    </citation>
    <scope>NUCLEOTIDE SEQUENCE [LARGE SCALE GENOMIC DNA]</scope>
    <source>
        <strain evidence="2 3">DSM 23054</strain>
    </source>
</reference>